<accession>A0A437JZT3</accession>
<dbReference type="OrthoDB" id="9806939at2"/>
<organism evidence="3 4">
    <name type="scientific">Rubrivivax albus</name>
    <dbReference type="NCBI Taxonomy" id="2499835"/>
    <lineage>
        <taxon>Bacteria</taxon>
        <taxon>Pseudomonadati</taxon>
        <taxon>Pseudomonadota</taxon>
        <taxon>Betaproteobacteria</taxon>
        <taxon>Burkholderiales</taxon>
        <taxon>Sphaerotilaceae</taxon>
        <taxon>Rubrivivax</taxon>
    </lineage>
</organism>
<feature type="coiled-coil region" evidence="2">
    <location>
        <begin position="85"/>
        <end position="136"/>
    </location>
</feature>
<protein>
    <submittedName>
        <fullName evidence="3">Efflux RND transporter periplasmic adaptor subunit</fullName>
    </submittedName>
</protein>
<dbReference type="AlphaFoldDB" id="A0A437JZT3"/>
<dbReference type="PANTHER" id="PTHR30469">
    <property type="entry name" value="MULTIDRUG RESISTANCE PROTEIN MDTA"/>
    <property type="match status" value="1"/>
</dbReference>
<dbReference type="PANTHER" id="PTHR30469:SF15">
    <property type="entry name" value="HLYD FAMILY OF SECRETION PROTEINS"/>
    <property type="match status" value="1"/>
</dbReference>
<evidence type="ECO:0000256" key="1">
    <source>
        <dbReference type="ARBA" id="ARBA00009477"/>
    </source>
</evidence>
<comment type="caution">
    <text evidence="3">The sequence shown here is derived from an EMBL/GenBank/DDBJ whole genome shotgun (WGS) entry which is preliminary data.</text>
</comment>
<dbReference type="GO" id="GO:1990281">
    <property type="term" value="C:efflux pump complex"/>
    <property type="evidence" value="ECO:0007669"/>
    <property type="project" value="TreeGrafter"/>
</dbReference>
<proteinExistence type="inferred from homology"/>
<dbReference type="Gene3D" id="1.10.287.470">
    <property type="entry name" value="Helix hairpin bin"/>
    <property type="match status" value="2"/>
</dbReference>
<reference evidence="3 4" key="1">
    <citation type="submission" date="2019-01" db="EMBL/GenBank/DDBJ databases">
        <authorList>
            <person name="Chen W.-M."/>
        </authorList>
    </citation>
    <scope>NUCLEOTIDE SEQUENCE [LARGE SCALE GENOMIC DNA]</scope>
    <source>
        <strain evidence="3 4">ICH-3</strain>
    </source>
</reference>
<dbReference type="Proteomes" id="UP000288178">
    <property type="component" value="Unassembled WGS sequence"/>
</dbReference>
<comment type="similarity">
    <text evidence="1">Belongs to the membrane fusion protein (MFP) (TC 8.A.1) family.</text>
</comment>
<dbReference type="Gene3D" id="2.40.420.20">
    <property type="match status" value="1"/>
</dbReference>
<dbReference type="GO" id="GO:0015562">
    <property type="term" value="F:efflux transmembrane transporter activity"/>
    <property type="evidence" value="ECO:0007669"/>
    <property type="project" value="TreeGrafter"/>
</dbReference>
<dbReference type="RefSeq" id="WP_128194851.1">
    <property type="nucleotide sequence ID" value="NZ_SACT01000001.1"/>
</dbReference>
<dbReference type="SUPFAM" id="SSF111369">
    <property type="entry name" value="HlyD-like secretion proteins"/>
    <property type="match status" value="2"/>
</dbReference>
<dbReference type="InterPro" id="IPR006143">
    <property type="entry name" value="RND_pump_MFP"/>
</dbReference>
<sequence>MTMRRVLPWALLLLAVAAVTWWASRPPAVPAVQVQTGPLVRSLQFSARVAAQSRVDVGATLTGRVATVAVREGDEVAAGAPLLRLEDDEARAALAQAEAQLAQARAAREGAGGSRLRAAEAQLAQAEAQRVAALADRQRTADLVARGFLSPARDDEAARALAVADAQAAAARAQRDALATRGSERVQADAAVAAAEAAVAAARARLMQTVVRAPTAARVLQRAVEPGQIVQPGRALLTLALAGPVELVAQVDERFLDELRVGQTATVVADAFPREPFGATLQRIAPRVDAQRGAVDLHLRPEAAPPFLREDMTLAVAVVTARRDRALVMPLAALRAGDEAWVVHDGRVNARRLKLGLRSDAGVEVLEGLVEGDWVMLGDQPAPGQRAQAVAAALPTPGSTGGMGAAGAAMTQAIGR</sequence>
<evidence type="ECO:0000256" key="2">
    <source>
        <dbReference type="SAM" id="Coils"/>
    </source>
</evidence>
<evidence type="ECO:0000313" key="4">
    <source>
        <dbReference type="Proteomes" id="UP000288178"/>
    </source>
</evidence>
<evidence type="ECO:0000313" key="3">
    <source>
        <dbReference type="EMBL" id="RVT53569.1"/>
    </source>
</evidence>
<name>A0A437JZT3_9BURK</name>
<gene>
    <name evidence="3" type="ORF">ENE75_01315</name>
</gene>
<dbReference type="Gene3D" id="2.40.30.170">
    <property type="match status" value="1"/>
</dbReference>
<keyword evidence="4" id="KW-1185">Reference proteome</keyword>
<dbReference type="NCBIfam" id="TIGR01730">
    <property type="entry name" value="RND_mfp"/>
    <property type="match status" value="1"/>
</dbReference>
<dbReference type="Gene3D" id="2.40.50.100">
    <property type="match status" value="2"/>
</dbReference>
<dbReference type="EMBL" id="SACT01000001">
    <property type="protein sequence ID" value="RVT53569.1"/>
    <property type="molecule type" value="Genomic_DNA"/>
</dbReference>
<keyword evidence="2" id="KW-0175">Coiled coil</keyword>